<comment type="pathway">
    <text evidence="1 8">Cofactor biosynthesis; tetrahydrofolate biosynthesis; 5,6,7,8-tetrahydrofolate from 7,8-dihydrofolate: step 1/1.</text>
</comment>
<keyword evidence="6 8" id="KW-0560">Oxidoreductase</keyword>
<evidence type="ECO:0000256" key="8">
    <source>
        <dbReference type="PIRNR" id="PIRNR000194"/>
    </source>
</evidence>
<dbReference type="FunFam" id="3.40.430.10:FF:000001">
    <property type="entry name" value="Dihydrofolate reductase"/>
    <property type="match status" value="1"/>
</dbReference>
<reference evidence="11 14" key="1">
    <citation type="submission" date="2015-06" db="EMBL/GenBank/DDBJ databases">
        <title>Genome sequence of Pseudoalteromonas carrageenovora.</title>
        <authorList>
            <person name="Xie B.-B."/>
            <person name="Rong J.-C."/>
            <person name="Qin Q.-L."/>
            <person name="Zhang Y.-Z."/>
        </authorList>
    </citation>
    <scope>NUCLEOTIDE SEQUENCE [LARGE SCALE GENOMIC DNA]</scope>
    <source>
        <strain evidence="11 14">IAM 12662</strain>
    </source>
</reference>
<dbReference type="GO" id="GO:0004146">
    <property type="term" value="F:dihydrofolate reductase activity"/>
    <property type="evidence" value="ECO:0007669"/>
    <property type="project" value="UniProtKB-EC"/>
</dbReference>
<keyword evidence="14" id="KW-1185">Reference proteome</keyword>
<evidence type="ECO:0000256" key="3">
    <source>
        <dbReference type="ARBA" id="ARBA00012856"/>
    </source>
</evidence>
<reference evidence="12 13" key="2">
    <citation type="submission" date="2017-11" db="EMBL/GenBank/DDBJ databases">
        <authorList>
            <person name="Han C.G."/>
        </authorList>
    </citation>
    <scope>NUCLEOTIDE SEQUENCE [LARGE SCALE GENOMIC DNA]</scope>
    <source>
        <strain evidence="13">ATCC 43555</strain>
        <strain evidence="12">ATCC43555</strain>
    </source>
</reference>
<dbReference type="AlphaFoldDB" id="A0A2K4XCN0"/>
<dbReference type="Proteomes" id="UP000238288">
    <property type="component" value="Chromosome PCAR9a"/>
</dbReference>
<dbReference type="EMBL" id="AQGW01000013">
    <property type="protein sequence ID" value="MBE0380944.1"/>
    <property type="molecule type" value="Genomic_DNA"/>
</dbReference>
<evidence type="ECO:0000256" key="7">
    <source>
        <dbReference type="ARBA" id="ARBA00025067"/>
    </source>
</evidence>
<dbReference type="UniPathway" id="UPA00077">
    <property type="reaction ID" value="UER00158"/>
</dbReference>
<dbReference type="PANTHER" id="PTHR48069">
    <property type="entry name" value="DIHYDROFOLATE REDUCTASE"/>
    <property type="match status" value="1"/>
</dbReference>
<feature type="domain" description="DHFR" evidence="10">
    <location>
        <begin position="2"/>
        <end position="161"/>
    </location>
</feature>
<evidence type="ECO:0000313" key="12">
    <source>
        <dbReference type="EMBL" id="SOU42080.1"/>
    </source>
</evidence>
<evidence type="ECO:0000313" key="13">
    <source>
        <dbReference type="Proteomes" id="UP000238288"/>
    </source>
</evidence>
<evidence type="ECO:0000256" key="6">
    <source>
        <dbReference type="ARBA" id="ARBA00023002"/>
    </source>
</evidence>
<dbReference type="GO" id="GO:0006730">
    <property type="term" value="P:one-carbon metabolic process"/>
    <property type="evidence" value="ECO:0007669"/>
    <property type="project" value="UniProtKB-KW"/>
</dbReference>
<dbReference type="InterPro" id="IPR017925">
    <property type="entry name" value="DHFR_CS"/>
</dbReference>
<comment type="function">
    <text evidence="7 8">Key enzyme in folate metabolism. Catalyzes an essential reaction for de novo glycine and purine synthesis, and for DNA precursor synthesis.</text>
</comment>
<dbReference type="GO" id="GO:0046655">
    <property type="term" value="P:folic acid metabolic process"/>
    <property type="evidence" value="ECO:0007669"/>
    <property type="project" value="TreeGrafter"/>
</dbReference>
<evidence type="ECO:0000256" key="5">
    <source>
        <dbReference type="ARBA" id="ARBA00022857"/>
    </source>
</evidence>
<dbReference type="CDD" id="cd00209">
    <property type="entry name" value="DHFR"/>
    <property type="match status" value="1"/>
</dbReference>
<proteinExistence type="inferred from homology"/>
<accession>A0A2K4XCN0</accession>
<dbReference type="GO" id="GO:0046452">
    <property type="term" value="P:dihydrofolate metabolic process"/>
    <property type="evidence" value="ECO:0007669"/>
    <property type="project" value="TreeGrafter"/>
</dbReference>
<evidence type="ECO:0000256" key="2">
    <source>
        <dbReference type="ARBA" id="ARBA00009539"/>
    </source>
</evidence>
<dbReference type="RefSeq" id="WP_104643352.1">
    <property type="nucleotide sequence ID" value="NZ_AQGW01000013.1"/>
</dbReference>
<dbReference type="Pfam" id="PF00186">
    <property type="entry name" value="DHFR_1"/>
    <property type="match status" value="1"/>
</dbReference>
<evidence type="ECO:0000256" key="4">
    <source>
        <dbReference type="ARBA" id="ARBA00022563"/>
    </source>
</evidence>
<dbReference type="GO" id="GO:0070401">
    <property type="term" value="F:NADP+ binding"/>
    <property type="evidence" value="ECO:0007669"/>
    <property type="project" value="UniProtKB-ARBA"/>
</dbReference>
<dbReference type="Gene3D" id="3.40.430.10">
    <property type="entry name" value="Dihydrofolate Reductase, subunit A"/>
    <property type="match status" value="1"/>
</dbReference>
<sequence length="163" mass="18668">MIISMIAAMANNRVIGLDNKMPWHLPADLQHFKKVTTGKPVIMGRKTFESIGRPLPGRRNIIITRNNEYSAPGIETVTTPEAALKLVSDVEEVMIIGGGNIYQQFLEKADRLYLTFIDLDVKGDTQFPDYNKRANWHIEEEVKNLPDEKNKSSYKFVTLYKKR</sequence>
<dbReference type="GO" id="GO:0046654">
    <property type="term" value="P:tetrahydrofolate biosynthetic process"/>
    <property type="evidence" value="ECO:0007669"/>
    <property type="project" value="UniProtKB-UniPathway"/>
</dbReference>
<comment type="similarity">
    <text evidence="2 8 9">Belongs to the dihydrofolate reductase family.</text>
</comment>
<evidence type="ECO:0000313" key="11">
    <source>
        <dbReference type="EMBL" id="MBE0380944.1"/>
    </source>
</evidence>
<dbReference type="PROSITE" id="PS51330">
    <property type="entry name" value="DHFR_2"/>
    <property type="match status" value="1"/>
</dbReference>
<dbReference type="EMBL" id="LT965928">
    <property type="protein sequence ID" value="SOU42080.1"/>
    <property type="molecule type" value="Genomic_DNA"/>
</dbReference>
<dbReference type="SUPFAM" id="SSF53597">
    <property type="entry name" value="Dihydrofolate reductase-like"/>
    <property type="match status" value="1"/>
</dbReference>
<dbReference type="PANTHER" id="PTHR48069:SF3">
    <property type="entry name" value="DIHYDROFOLATE REDUCTASE"/>
    <property type="match status" value="1"/>
</dbReference>
<dbReference type="EC" id="1.5.1.3" evidence="3 8"/>
<dbReference type="PRINTS" id="PR00070">
    <property type="entry name" value="DHFR"/>
</dbReference>
<dbReference type="InterPro" id="IPR001796">
    <property type="entry name" value="DHFR_dom"/>
</dbReference>
<dbReference type="InterPro" id="IPR012259">
    <property type="entry name" value="DHFR"/>
</dbReference>
<dbReference type="PROSITE" id="PS00075">
    <property type="entry name" value="DHFR_1"/>
    <property type="match status" value="1"/>
</dbReference>
<comment type="catalytic activity">
    <reaction evidence="8">
        <text>(6S)-5,6,7,8-tetrahydrofolate + NADP(+) = 7,8-dihydrofolate + NADPH + H(+)</text>
        <dbReference type="Rhea" id="RHEA:15009"/>
        <dbReference type="ChEBI" id="CHEBI:15378"/>
        <dbReference type="ChEBI" id="CHEBI:57451"/>
        <dbReference type="ChEBI" id="CHEBI:57453"/>
        <dbReference type="ChEBI" id="CHEBI:57783"/>
        <dbReference type="ChEBI" id="CHEBI:58349"/>
        <dbReference type="EC" id="1.5.1.3"/>
    </reaction>
</comment>
<evidence type="ECO:0000313" key="14">
    <source>
        <dbReference type="Proteomes" id="UP000615003"/>
    </source>
</evidence>
<dbReference type="NCBIfam" id="NF008037">
    <property type="entry name" value="PRK10769.1"/>
    <property type="match status" value="1"/>
</dbReference>
<dbReference type="Proteomes" id="UP000615003">
    <property type="component" value="Unassembled WGS sequence"/>
</dbReference>
<dbReference type="GeneID" id="93664779"/>
<dbReference type="InterPro" id="IPR024072">
    <property type="entry name" value="DHFR-like_dom_sf"/>
</dbReference>
<evidence type="ECO:0000256" key="1">
    <source>
        <dbReference type="ARBA" id="ARBA00004903"/>
    </source>
</evidence>
<dbReference type="OrthoDB" id="9804315at2"/>
<organism evidence="12 13">
    <name type="scientific">Pseudoalteromonas carrageenovora IAM 12662</name>
    <dbReference type="NCBI Taxonomy" id="1314868"/>
    <lineage>
        <taxon>Bacteria</taxon>
        <taxon>Pseudomonadati</taxon>
        <taxon>Pseudomonadota</taxon>
        <taxon>Gammaproteobacteria</taxon>
        <taxon>Alteromonadales</taxon>
        <taxon>Pseudoalteromonadaceae</taxon>
        <taxon>Pseudoalteromonas</taxon>
    </lineage>
</organism>
<evidence type="ECO:0000259" key="10">
    <source>
        <dbReference type="PROSITE" id="PS51330"/>
    </source>
</evidence>
<dbReference type="GO" id="GO:0005829">
    <property type="term" value="C:cytosol"/>
    <property type="evidence" value="ECO:0007669"/>
    <property type="project" value="TreeGrafter"/>
</dbReference>
<keyword evidence="5 8" id="KW-0521">NADP</keyword>
<gene>
    <name evidence="12" type="primary">folA</name>
    <name evidence="12" type="ORF">PCAR9_A31281</name>
    <name evidence="11" type="ORF">PCARR_a2642</name>
</gene>
<dbReference type="PIRSF" id="PIRSF000194">
    <property type="entry name" value="DHFR"/>
    <property type="match status" value="1"/>
</dbReference>
<evidence type="ECO:0000256" key="9">
    <source>
        <dbReference type="RuleBase" id="RU004474"/>
    </source>
</evidence>
<protein>
    <recommendedName>
        <fullName evidence="3 8">Dihydrofolate reductase</fullName>
        <ecNumber evidence="3 8">1.5.1.3</ecNumber>
    </recommendedName>
</protein>
<keyword evidence="4 8" id="KW-0554">One-carbon metabolism</keyword>
<name>A0A2K4XCN0_PSEVC</name>